<dbReference type="PANTHER" id="PTHR43861:SF3">
    <property type="entry name" value="PUTATIVE (AFU_ORTHOLOGUE AFUA_2G14390)-RELATED"/>
    <property type="match status" value="1"/>
</dbReference>
<dbReference type="Gene3D" id="3.40.50.720">
    <property type="entry name" value="NAD(P)-binding Rossmann-like Domain"/>
    <property type="match status" value="1"/>
</dbReference>
<dbReference type="PANTHER" id="PTHR43861">
    <property type="entry name" value="TRANS-ACONITATE 2-METHYLTRANSFERASE-RELATED"/>
    <property type="match status" value="1"/>
</dbReference>
<organism evidence="3 4">
    <name type="scientific">Paenibacillus mendelii</name>
    <dbReference type="NCBI Taxonomy" id="206163"/>
    <lineage>
        <taxon>Bacteria</taxon>
        <taxon>Bacillati</taxon>
        <taxon>Bacillota</taxon>
        <taxon>Bacilli</taxon>
        <taxon>Bacillales</taxon>
        <taxon>Paenibacillaceae</taxon>
        <taxon>Paenibacillus</taxon>
    </lineage>
</organism>
<dbReference type="Proteomes" id="UP001589818">
    <property type="component" value="Unassembled WGS sequence"/>
</dbReference>
<gene>
    <name evidence="3" type="ORF">ACFFJ8_03260</name>
</gene>
<keyword evidence="4" id="KW-1185">Reference proteome</keyword>
<accession>A0ABV6J4I0</accession>
<dbReference type="EMBL" id="JBHLVF010000008">
    <property type="protein sequence ID" value="MFC0390389.1"/>
    <property type="molecule type" value="Genomic_DNA"/>
</dbReference>
<proteinExistence type="predicted"/>
<sequence>MTRGQLELRHCSSCGFIHNASFEPDKLSYGESYNNSQNHSEYFHEYTKELSRSIVHDGELKSGTVIEVGCGKADFLKQIFELSDQLTGYGFDPSYEGPEEAYDGRLNFKREFYGPAFEYIQADVIVCRHVIEHIPDPVEMLVTIRNALVHSPKAKVYFETPCVEWILNNNVVWDFFYEHCSYFSKSSLTTAFKKAGFKVEAVRHVFNGQYLWLEAVLDHEAAGEHQDRDSMLAVTQRYTDYEPMLLARWEEQIASYMDDGVLAIWGAGAKGVTFVNLFDPHRQKISCVVDVNPSKQGGYLPGTGHPIVDVKELGNLKAANVILMNPNYKDEIVRLLKTNHIDTKVVELSI</sequence>
<dbReference type="RefSeq" id="WP_204820022.1">
    <property type="nucleotide sequence ID" value="NZ_JANHOF010000024.1"/>
</dbReference>
<evidence type="ECO:0000256" key="1">
    <source>
        <dbReference type="ARBA" id="ARBA00022679"/>
    </source>
</evidence>
<evidence type="ECO:0000313" key="3">
    <source>
        <dbReference type="EMBL" id="MFC0390389.1"/>
    </source>
</evidence>
<keyword evidence="1" id="KW-0808">Transferase</keyword>
<evidence type="ECO:0000259" key="2">
    <source>
        <dbReference type="Pfam" id="PF08484"/>
    </source>
</evidence>
<dbReference type="GO" id="GO:0008168">
    <property type="term" value="F:methyltransferase activity"/>
    <property type="evidence" value="ECO:0007669"/>
    <property type="project" value="UniProtKB-KW"/>
</dbReference>
<dbReference type="Gene3D" id="3.40.50.150">
    <property type="entry name" value="Vaccinia Virus protein VP39"/>
    <property type="match status" value="1"/>
</dbReference>
<dbReference type="InterPro" id="IPR029063">
    <property type="entry name" value="SAM-dependent_MTases_sf"/>
</dbReference>
<dbReference type="GO" id="GO:0032259">
    <property type="term" value="P:methylation"/>
    <property type="evidence" value="ECO:0007669"/>
    <property type="project" value="UniProtKB-KW"/>
</dbReference>
<dbReference type="Pfam" id="PF13489">
    <property type="entry name" value="Methyltransf_23"/>
    <property type="match status" value="1"/>
</dbReference>
<name>A0ABV6J4I0_9BACL</name>
<keyword evidence="3" id="KW-0489">Methyltransferase</keyword>
<protein>
    <submittedName>
        <fullName evidence="3">Class I SAM-dependent methyltransferase</fullName>
    </submittedName>
</protein>
<reference evidence="3 4" key="1">
    <citation type="submission" date="2024-09" db="EMBL/GenBank/DDBJ databases">
        <authorList>
            <person name="Sun Q."/>
            <person name="Mori K."/>
        </authorList>
    </citation>
    <scope>NUCLEOTIDE SEQUENCE [LARGE SCALE GENOMIC DNA]</scope>
    <source>
        <strain evidence="3 4">CCM 4839</strain>
    </source>
</reference>
<feature type="domain" description="C-methyltransferase" evidence="2">
    <location>
        <begin position="259"/>
        <end position="337"/>
    </location>
</feature>
<evidence type="ECO:0000313" key="4">
    <source>
        <dbReference type="Proteomes" id="UP001589818"/>
    </source>
</evidence>
<dbReference type="Pfam" id="PF08484">
    <property type="entry name" value="Methyltransf_14"/>
    <property type="match status" value="1"/>
</dbReference>
<dbReference type="SUPFAM" id="SSF53335">
    <property type="entry name" value="S-adenosyl-L-methionine-dependent methyltransferases"/>
    <property type="match status" value="1"/>
</dbReference>
<comment type="caution">
    <text evidence="3">The sequence shown here is derived from an EMBL/GenBank/DDBJ whole genome shotgun (WGS) entry which is preliminary data.</text>
</comment>
<dbReference type="InterPro" id="IPR013691">
    <property type="entry name" value="MeTrfase_14"/>
</dbReference>